<evidence type="ECO:0000256" key="1">
    <source>
        <dbReference type="PROSITE-ProRule" id="PRU00047"/>
    </source>
</evidence>
<feature type="region of interest" description="Disordered" evidence="2">
    <location>
        <begin position="198"/>
        <end position="237"/>
    </location>
</feature>
<protein>
    <recommendedName>
        <fullName evidence="3">CCHC-type domain-containing protein</fullName>
    </recommendedName>
</protein>
<dbReference type="SUPFAM" id="SSF57756">
    <property type="entry name" value="Retrovirus zinc finger-like domains"/>
    <property type="match status" value="1"/>
</dbReference>
<evidence type="ECO:0000259" key="3">
    <source>
        <dbReference type="PROSITE" id="PS50158"/>
    </source>
</evidence>
<dbReference type="GO" id="GO:0003676">
    <property type="term" value="F:nucleic acid binding"/>
    <property type="evidence" value="ECO:0007669"/>
    <property type="project" value="InterPro"/>
</dbReference>
<dbReference type="Gene3D" id="4.10.60.10">
    <property type="entry name" value="Zinc finger, CCHC-type"/>
    <property type="match status" value="1"/>
</dbReference>
<reference evidence="4" key="2">
    <citation type="submission" date="2021-03" db="UniProtKB">
        <authorList>
            <consortium name="EnsemblPlants"/>
        </authorList>
    </citation>
    <scope>IDENTIFICATION</scope>
</reference>
<proteinExistence type="predicted"/>
<feature type="compositionally biased region" description="Basic residues" evidence="2">
    <location>
        <begin position="227"/>
        <end position="236"/>
    </location>
</feature>
<evidence type="ECO:0000313" key="5">
    <source>
        <dbReference type="Proteomes" id="UP000596660"/>
    </source>
</evidence>
<dbReference type="PANTHER" id="PTHR47481:SF22">
    <property type="entry name" value="RETROTRANSPOSON GAG DOMAIN-CONTAINING PROTEIN"/>
    <property type="match status" value="1"/>
</dbReference>
<dbReference type="PANTHER" id="PTHR47481">
    <property type="match status" value="1"/>
</dbReference>
<dbReference type="Pfam" id="PF14223">
    <property type="entry name" value="Retrotran_gag_2"/>
    <property type="match status" value="1"/>
</dbReference>
<dbReference type="Pfam" id="PF00098">
    <property type="entry name" value="zf-CCHC"/>
    <property type="match status" value="1"/>
</dbReference>
<dbReference type="InterPro" id="IPR013103">
    <property type="entry name" value="RVT_2"/>
</dbReference>
<evidence type="ECO:0000313" key="4">
    <source>
        <dbReference type="EnsemblPlants" id="AUR62037585-RA:cds"/>
    </source>
</evidence>
<dbReference type="InterPro" id="IPR001878">
    <property type="entry name" value="Znf_CCHC"/>
</dbReference>
<dbReference type="SMART" id="SM00343">
    <property type="entry name" value="ZnF_C2HC"/>
    <property type="match status" value="1"/>
</dbReference>
<dbReference type="PROSITE" id="PS50158">
    <property type="entry name" value="ZF_CCHC"/>
    <property type="match status" value="1"/>
</dbReference>
<accession>A0A803MZ08</accession>
<dbReference type="Gramene" id="AUR62037585-RA">
    <property type="protein sequence ID" value="AUR62037585-RA:cds"/>
    <property type="gene ID" value="AUR62037585"/>
</dbReference>
<dbReference type="CDD" id="cd09272">
    <property type="entry name" value="RNase_HI_RT_Ty1"/>
    <property type="match status" value="1"/>
</dbReference>
<dbReference type="Pfam" id="PF07727">
    <property type="entry name" value="RVT_2"/>
    <property type="match status" value="1"/>
</dbReference>
<feature type="domain" description="CCHC-type" evidence="3">
    <location>
        <begin position="244"/>
        <end position="259"/>
    </location>
</feature>
<reference evidence="4" key="1">
    <citation type="journal article" date="2017" name="Nature">
        <title>The genome of Chenopodium quinoa.</title>
        <authorList>
            <person name="Jarvis D.E."/>
            <person name="Ho Y.S."/>
            <person name="Lightfoot D.J."/>
            <person name="Schmoeckel S.M."/>
            <person name="Li B."/>
            <person name="Borm T.J.A."/>
            <person name="Ohyanagi H."/>
            <person name="Mineta K."/>
            <person name="Michell C.T."/>
            <person name="Saber N."/>
            <person name="Kharbatia N.M."/>
            <person name="Rupper R.R."/>
            <person name="Sharp A.R."/>
            <person name="Dally N."/>
            <person name="Boughton B.A."/>
            <person name="Woo Y.H."/>
            <person name="Gao G."/>
            <person name="Schijlen E.G.W.M."/>
            <person name="Guo X."/>
            <person name="Momin A.A."/>
            <person name="Negrao S."/>
            <person name="Al-Babili S."/>
            <person name="Gehring C."/>
            <person name="Roessner U."/>
            <person name="Jung C."/>
            <person name="Murphy K."/>
            <person name="Arold S.T."/>
            <person name="Gojobori T."/>
            <person name="van der Linden C.G."/>
            <person name="van Loo E.N."/>
            <person name="Jellen E.N."/>
            <person name="Maughan P.J."/>
            <person name="Tester M."/>
        </authorList>
    </citation>
    <scope>NUCLEOTIDE SEQUENCE [LARGE SCALE GENOMIC DNA]</scope>
    <source>
        <strain evidence="4">cv. PI 614886</strain>
    </source>
</reference>
<dbReference type="GO" id="GO:0008270">
    <property type="term" value="F:zinc ion binding"/>
    <property type="evidence" value="ECO:0007669"/>
    <property type="project" value="UniProtKB-KW"/>
</dbReference>
<keyword evidence="1" id="KW-0862">Zinc</keyword>
<dbReference type="OMA" id="IISWKAN"/>
<organism evidence="4 5">
    <name type="scientific">Chenopodium quinoa</name>
    <name type="common">Quinoa</name>
    <dbReference type="NCBI Taxonomy" id="63459"/>
    <lineage>
        <taxon>Eukaryota</taxon>
        <taxon>Viridiplantae</taxon>
        <taxon>Streptophyta</taxon>
        <taxon>Embryophyta</taxon>
        <taxon>Tracheophyta</taxon>
        <taxon>Spermatophyta</taxon>
        <taxon>Magnoliopsida</taxon>
        <taxon>eudicotyledons</taxon>
        <taxon>Gunneridae</taxon>
        <taxon>Pentapetalae</taxon>
        <taxon>Caryophyllales</taxon>
        <taxon>Chenopodiaceae</taxon>
        <taxon>Chenopodioideae</taxon>
        <taxon>Atripliceae</taxon>
        <taxon>Chenopodium</taxon>
    </lineage>
</organism>
<keyword evidence="1" id="KW-0863">Zinc-finger</keyword>
<dbReference type="AlphaFoldDB" id="A0A803MZ08"/>
<evidence type="ECO:0000256" key="2">
    <source>
        <dbReference type="SAM" id="MobiDB-lite"/>
    </source>
</evidence>
<dbReference type="Proteomes" id="UP000596660">
    <property type="component" value="Unplaced"/>
</dbReference>
<sequence>MASTSGTVKVGKYEIEKFNGKNDFSYWRMQMKNLLVSQKLHKALARKEQKPGDMKDEDWEELDLEARAAIILCLERDVAFLVNEEATVAGVWTKLETNFMTKTLTNRIYLKSKLYTCKMDEGTSIREYINKFDRIISDLKDIDVKVDEEDQALMLLLSLPKSYENLVQTLMLVGDTLTMDETRTSLLADDLRKVATSGMMSGNGREHNKQAQGLFANRGRTNERGRGKGGKLRSKSRPLAERPCFKCGELGHFKANCPKRKFGSDKPLRHYGQVNLVEYALSVEDDEPVTFKQVVKDKDSESWLVAMEEEMQSLHKNKTWEVVPLPVGKTAIGCKWVYKRKEDLSKLDKIRYMARLVAKGFAQKEGVDYNEIFSPVVKHTSIQVLLSLVVHGDLELEQLDVKTTFLHGDLDEEIYMYQPEGFKVEGKENQDYVNLNCDSQSAIHLARNQVHHARTKHIDVRYHFVRDVIEEGSISLMKVHTNENPADMLTKVVSGSKFQHCLELLNIVSC</sequence>
<keyword evidence="5" id="KW-1185">Reference proteome</keyword>
<dbReference type="InterPro" id="IPR036875">
    <property type="entry name" value="Znf_CCHC_sf"/>
</dbReference>
<name>A0A803MZ08_CHEQI</name>
<dbReference type="EnsemblPlants" id="AUR62037585-RA">
    <property type="protein sequence ID" value="AUR62037585-RA:cds"/>
    <property type="gene ID" value="AUR62037585"/>
</dbReference>
<keyword evidence="1" id="KW-0479">Metal-binding</keyword>